<evidence type="ECO:0000259" key="2">
    <source>
        <dbReference type="PROSITE" id="PS50994"/>
    </source>
</evidence>
<evidence type="ECO:0000256" key="1">
    <source>
        <dbReference type="ARBA" id="ARBA00023172"/>
    </source>
</evidence>
<dbReference type="InterPro" id="IPR051917">
    <property type="entry name" value="Transposase-Integrase"/>
</dbReference>
<dbReference type="EMBL" id="JAMXLY010000112">
    <property type="protein sequence ID" value="MCO6026652.1"/>
    <property type="molecule type" value="Genomic_DNA"/>
</dbReference>
<keyword evidence="4" id="KW-1185">Reference proteome</keyword>
<dbReference type="InterPro" id="IPR036397">
    <property type="entry name" value="RNaseH_sf"/>
</dbReference>
<dbReference type="InterPro" id="IPR012337">
    <property type="entry name" value="RNaseH-like_sf"/>
</dbReference>
<dbReference type="InterPro" id="IPR025246">
    <property type="entry name" value="IS30-like_HTH"/>
</dbReference>
<reference evidence="3 4" key="1">
    <citation type="submission" date="2022-06" db="EMBL/GenBank/DDBJ databases">
        <title>A taxonomic note on the genus Prevotella: Description of four novel genera and emended description of the genera Hallella and Xylanibacter.</title>
        <authorList>
            <person name="Hitch T.C.A."/>
        </authorList>
    </citation>
    <scope>NUCLEOTIDE SEQUENCE [LARGE SCALE GENOMIC DNA]</scope>
    <source>
        <strain evidence="3 4">DSM 100619</strain>
    </source>
</reference>
<dbReference type="Gene3D" id="3.30.420.10">
    <property type="entry name" value="Ribonuclease H-like superfamily/Ribonuclease H"/>
    <property type="match status" value="1"/>
</dbReference>
<dbReference type="SUPFAM" id="SSF53098">
    <property type="entry name" value="Ribonuclease H-like"/>
    <property type="match status" value="1"/>
</dbReference>
<name>A0ABT1BZY1_9BACT</name>
<sequence>MYKQLTSEQRYTISVLLQKKCSLSFIAETIGVCVSTISREKKRNSNSRGVYEGRLAVLKTRRRKAKMPGNRSISPYVRSRAFELIRKEQWSPEEVAGWLRKEENLSVSKSSIYNWIAAGPPHNRDNIRRHLRHGGRKARHLPSGAKIPIPNRISIDRRPVNANGRTLGDWEMDTILGKDGKGAIVTLVERKSCFMLMEKLDTGKQAVPLAHTVVRLLKETKMPVRTITTDNGTEFAAHEIIAKDLNTSVYFAHPYSPWEKGAIENMNGLVRQYIPKKADFKGISRGYIKQIIQKLNNRPRKKNDFSKPVDIIKQLIP</sequence>
<dbReference type="InterPro" id="IPR001584">
    <property type="entry name" value="Integrase_cat-core"/>
</dbReference>
<evidence type="ECO:0000313" key="3">
    <source>
        <dbReference type="EMBL" id="MCO6026652.1"/>
    </source>
</evidence>
<dbReference type="PANTHER" id="PTHR10948">
    <property type="entry name" value="TRANSPOSASE"/>
    <property type="match status" value="1"/>
</dbReference>
<dbReference type="InterPro" id="IPR053392">
    <property type="entry name" value="Transposase_IS30-like"/>
</dbReference>
<dbReference type="Proteomes" id="UP001204015">
    <property type="component" value="Unassembled WGS sequence"/>
</dbReference>
<proteinExistence type="predicted"/>
<comment type="caution">
    <text evidence="3">The sequence shown here is derived from an EMBL/GenBank/DDBJ whole genome shotgun (WGS) entry which is preliminary data.</text>
</comment>
<dbReference type="NCBIfam" id="NF033563">
    <property type="entry name" value="transpos_IS30"/>
    <property type="match status" value="1"/>
</dbReference>
<dbReference type="PANTHER" id="PTHR10948:SF23">
    <property type="entry name" value="TRANSPOSASE INSI FOR INSERTION SEQUENCE ELEMENT IS30A-RELATED"/>
    <property type="match status" value="1"/>
</dbReference>
<dbReference type="PROSITE" id="PS50994">
    <property type="entry name" value="INTEGRASE"/>
    <property type="match status" value="1"/>
</dbReference>
<protein>
    <submittedName>
        <fullName evidence="3">IS30 family transposase</fullName>
    </submittedName>
</protein>
<keyword evidence="1" id="KW-0233">DNA recombination</keyword>
<dbReference type="Pfam" id="PF13936">
    <property type="entry name" value="HTH_38"/>
    <property type="match status" value="1"/>
</dbReference>
<accession>A0ABT1BZY1</accession>
<evidence type="ECO:0000313" key="4">
    <source>
        <dbReference type="Proteomes" id="UP001204015"/>
    </source>
</evidence>
<organism evidence="3 4">
    <name type="scientific">Segatella cerevisiae</name>
    <dbReference type="NCBI Taxonomy" id="2053716"/>
    <lineage>
        <taxon>Bacteria</taxon>
        <taxon>Pseudomonadati</taxon>
        <taxon>Bacteroidota</taxon>
        <taxon>Bacteroidia</taxon>
        <taxon>Bacteroidales</taxon>
        <taxon>Prevotellaceae</taxon>
        <taxon>Segatella</taxon>
    </lineage>
</organism>
<dbReference type="RefSeq" id="WP_252761997.1">
    <property type="nucleotide sequence ID" value="NZ_JAMXLY010000112.1"/>
</dbReference>
<feature type="domain" description="Integrase catalytic" evidence="2">
    <location>
        <begin position="155"/>
        <end position="316"/>
    </location>
</feature>
<dbReference type="Pfam" id="PF00665">
    <property type="entry name" value="rve"/>
    <property type="match status" value="1"/>
</dbReference>
<gene>
    <name evidence="3" type="ORF">NG821_12565</name>
</gene>